<evidence type="ECO:0000256" key="2">
    <source>
        <dbReference type="ARBA" id="ARBA00022475"/>
    </source>
</evidence>
<feature type="transmembrane region" description="Helical" evidence="8">
    <location>
        <begin position="528"/>
        <end position="549"/>
    </location>
</feature>
<keyword evidence="8" id="KW-0894">Sodium channel</keyword>
<feature type="domain" description="Ion transport" evidence="10">
    <location>
        <begin position="1166"/>
        <end position="1415"/>
    </location>
</feature>
<feature type="compositionally biased region" description="Polar residues" evidence="9">
    <location>
        <begin position="1639"/>
        <end position="1656"/>
    </location>
</feature>
<evidence type="ECO:0000256" key="7">
    <source>
        <dbReference type="ARBA" id="ARBA00023157"/>
    </source>
</evidence>
<feature type="transmembrane region" description="Helical" evidence="8">
    <location>
        <begin position="1166"/>
        <end position="1187"/>
    </location>
</feature>
<feature type="transmembrane region" description="Helical" evidence="8">
    <location>
        <begin position="164"/>
        <end position="187"/>
    </location>
</feature>
<comment type="subcellular location">
    <subcellularLocation>
        <location evidence="1 8">Cell membrane</location>
        <topology evidence="1 8">Multi-pass membrane protein</topology>
    </subcellularLocation>
</comment>
<feature type="transmembrane region" description="Helical" evidence="8">
    <location>
        <begin position="346"/>
        <end position="372"/>
    </location>
</feature>
<feature type="transmembrane region" description="Helical" evidence="8">
    <location>
        <begin position="1230"/>
        <end position="1249"/>
    </location>
</feature>
<feature type="domain" description="Ion transport" evidence="10">
    <location>
        <begin position="488"/>
        <end position="725"/>
    </location>
</feature>
<evidence type="ECO:0000256" key="1">
    <source>
        <dbReference type="ARBA" id="ARBA00004651"/>
    </source>
</evidence>
<feature type="domain" description="Ion transport" evidence="10">
    <location>
        <begin position="130"/>
        <end position="372"/>
    </location>
</feature>
<evidence type="ECO:0000313" key="11">
    <source>
        <dbReference type="EMBL" id="CAH3140746.1"/>
    </source>
</evidence>
<dbReference type="InterPro" id="IPR005821">
    <property type="entry name" value="Ion_trans_dom"/>
</dbReference>
<evidence type="ECO:0000256" key="9">
    <source>
        <dbReference type="SAM" id="MobiDB-lite"/>
    </source>
</evidence>
<reference evidence="11 12" key="1">
    <citation type="submission" date="2022-05" db="EMBL/GenBank/DDBJ databases">
        <authorList>
            <consortium name="Genoscope - CEA"/>
            <person name="William W."/>
        </authorList>
    </citation>
    <scope>NUCLEOTIDE SEQUENCE [LARGE SCALE GENOMIC DNA]</scope>
</reference>
<feature type="transmembrane region" description="Helical" evidence="8">
    <location>
        <begin position="849"/>
        <end position="867"/>
    </location>
</feature>
<feature type="domain" description="Ion transport" evidence="10">
    <location>
        <begin position="847"/>
        <end position="1113"/>
    </location>
</feature>
<keyword evidence="8" id="KW-0407">Ion channel</keyword>
<evidence type="ECO:0000256" key="5">
    <source>
        <dbReference type="ARBA" id="ARBA00022989"/>
    </source>
</evidence>
<feature type="transmembrane region" description="Helical" evidence="8">
    <location>
        <begin position="692"/>
        <end position="716"/>
    </location>
</feature>
<evidence type="ECO:0000256" key="8">
    <source>
        <dbReference type="RuleBase" id="RU361132"/>
    </source>
</evidence>
<comment type="caution">
    <text evidence="11">The sequence shown here is derived from an EMBL/GenBank/DDBJ whole genome shotgun (WGS) entry which is preliminary data.</text>
</comment>
<keyword evidence="12" id="KW-1185">Reference proteome</keyword>
<dbReference type="InterPro" id="IPR044564">
    <property type="entry name" value="Na_chnl_inactivation_gate"/>
</dbReference>
<sequence>MGDRSLLNNDARSSNILVKDSAISKDVITLQVPQQLYTGNNSRTLPALPDPTYKEGRLMQAPSYLLGKPLYDFDATGNVSPAKPSNDTFLVLSRRSTYDQAHRFNMSKSLFLFEPLHPLRLFAIKIVTHQYIFAFIYTSEMFLKIIARGFVLNSYTYLRNPWNWLDFTVVIMGYVTLSPNVANFSGIRTVRVLRALRTISVLKGLKAMVNTLLRSLKLLSDVLVLFLFFLAVMALIGVQLFVGHLRQKCVLNNDNYHHLSMSDRAKNKSFWFYEEGNPVICGNSTSARSCPVNYTCLPDAGPNPDHGYTSFDHMGWSLVMSFQLLTMDFWENIYNKVLASSGVWCVVYFLGAIFFCSFYLLNLVLAVVALSYELEIKSVHKENERRKRANKTAMSYPADSDTMEHLHPLTTRVQVLIKTIHAVRTQKKIEEINFRTPKEPEPPSLYRLIGSKNSFKEILDEKLKDETFRTEMTWKRRLQRMMCNILGHPYVEMFIMGFILANTVVLALHHHEIDAKFKKILDALNLMFTVIFTLEMIVKLVALGPLYYLQGRWNIFDGIIVIISLVDTGLELADFKESSGTSVFRTFRLFRILKLAQSWKTMRRLLATIANSVGPIGNITLILGLVIYIFALMGMKMFGKSYTPDKFQPDEVPRWNFNDFWHAFMMVFRVLCGEWIEPLWDCMRATESPAAAILFFIPAVVIGNFVVLNLFLALLLNAFDNGDEDDEEEENDDDNEEAIFKKFLTKLTQTKKTVISVTDFSFRPETCSSSQDIQTIVKDNEGKNSGKSAFNINPGSRQLQDLSQAAEVEDCFPECCVSPLTSCACCKTFRCDRWLKFRWRTRMLVEHRYFEWFILFTVLLSSFVLVFEDVNLPSKPMLEKVLDALNYLFAFTFAVEFVLKIIGLGIVRYFSSCWNCLDALIVVISLVCVFLDTDLTFVRSLRTVRALRPLRAVSRLEGMKVVVNALFSAIPGIGNVLLVSILFWLIFSILGVQLFAGKFYKCVDPDGERESADIVPNKTECLKRPGYRWINSNVNFDNVINGFLALFQVATFEGWMELMEDAVDSKEVDEQPEDESYLGAYIYFVIFIVLGAFFVLNLFVGVIIDNFNSLKRRYDELSCMGMLLTDAQRKWVDILKESAKKKPFDHSIRPENKILRIMYDIVTNELFEIAILGIIMLNMSIMMWQHYDQPRIITFQTKIFNWFFTVIFTLEAGIKLAALRQHYFKKAWNIFDFFIVISSIIGLAMDELTTDDNSIIHPSLLRVFRVARVARLLRVLQFAQGIRQLLVALIISLPALFNVGTLLFLVIFIYAIIGMSTFGHVKKQNNIDETVNFETFGRSMMLLFRLSTGAGWNDILEALMLREPDCDPNYGGFPNGNCGYPVGAVIYLVSYIFIVFLIIVNMYIAIILENVYRSQEGKLFITKENIDSYYQKWSSFVTDGKQYLPVCQLSDFVASLDEPLKIAKPNEQELVRMGISVRMGYRVECFDLLRCLVKYSLERNGESPRAFEEIASKLESRFRRRVVRKKGNSPMGTSPSVSNESQNEMVDIASEIQPRPISSPSITKSPDRKYPALFSKAVILRRALKGFMDKRSTRGDVSFKAPNNISSDRVRKCSCSPLSSVSSNQEISDLTLGLDYTPRSRSQVSVDSGRSSTTVSPDCVASPEGCAYDPYDSEGDSV</sequence>
<dbReference type="Gene3D" id="1.10.238.10">
    <property type="entry name" value="EF-hand"/>
    <property type="match status" value="1"/>
</dbReference>
<protein>
    <recommendedName>
        <fullName evidence="8">Sodium channel protein</fullName>
    </recommendedName>
</protein>
<comment type="caution">
    <text evidence="8">Lacks conserved residue(s) required for the propagation of feature annotation.</text>
</comment>
<evidence type="ECO:0000259" key="10">
    <source>
        <dbReference type="Pfam" id="PF00520"/>
    </source>
</evidence>
<dbReference type="Gene3D" id="1.20.120.350">
    <property type="entry name" value="Voltage-gated potassium channels. Chain C"/>
    <property type="match status" value="4"/>
</dbReference>
<keyword evidence="5 8" id="KW-1133">Transmembrane helix</keyword>
<feature type="transmembrane region" description="Helical" evidence="8">
    <location>
        <begin position="919"/>
        <end position="941"/>
    </location>
</feature>
<dbReference type="InterPro" id="IPR027359">
    <property type="entry name" value="Volt_channel_dom_sf"/>
</dbReference>
<keyword evidence="8" id="KW-0406">Ion transport</keyword>
<dbReference type="Proteomes" id="UP001159405">
    <property type="component" value="Unassembled WGS sequence"/>
</dbReference>
<feature type="transmembrane region" description="Helical" evidence="8">
    <location>
        <begin position="1285"/>
        <end position="1313"/>
    </location>
</feature>
<feature type="transmembrane region" description="Helical" evidence="8">
    <location>
        <begin position="131"/>
        <end position="152"/>
    </location>
</feature>
<keyword evidence="8" id="KW-0739">Sodium transport</keyword>
<keyword evidence="3 8" id="KW-0812">Transmembrane</keyword>
<feature type="transmembrane region" description="Helical" evidence="8">
    <location>
        <begin position="1199"/>
        <end position="1218"/>
    </location>
</feature>
<keyword evidence="6 8" id="KW-0472">Membrane</keyword>
<dbReference type="PANTHER" id="PTHR10037">
    <property type="entry name" value="VOLTAGE-GATED CATION CHANNEL CALCIUM AND SODIUM"/>
    <property type="match status" value="1"/>
</dbReference>
<dbReference type="PRINTS" id="PR00170">
    <property type="entry name" value="NACHANNEL"/>
</dbReference>
<dbReference type="CDD" id="cd13433">
    <property type="entry name" value="Na_channel_gate"/>
    <property type="match status" value="1"/>
</dbReference>
<dbReference type="InterPro" id="IPR043203">
    <property type="entry name" value="VGCC_Ca_Na"/>
</dbReference>
<feature type="region of interest" description="Disordered" evidence="9">
    <location>
        <begin position="1634"/>
        <end position="1678"/>
    </location>
</feature>
<organism evidence="11 12">
    <name type="scientific">Porites lobata</name>
    <dbReference type="NCBI Taxonomy" id="104759"/>
    <lineage>
        <taxon>Eukaryota</taxon>
        <taxon>Metazoa</taxon>
        <taxon>Cnidaria</taxon>
        <taxon>Anthozoa</taxon>
        <taxon>Hexacorallia</taxon>
        <taxon>Scleractinia</taxon>
        <taxon>Fungiina</taxon>
        <taxon>Poritidae</taxon>
        <taxon>Porites</taxon>
    </lineage>
</organism>
<feature type="transmembrane region" description="Helical" evidence="8">
    <location>
        <begin position="485"/>
        <end position="508"/>
    </location>
</feature>
<evidence type="ECO:0000256" key="6">
    <source>
        <dbReference type="ARBA" id="ARBA00023136"/>
    </source>
</evidence>
<accession>A0ABN8PC31</accession>
<evidence type="ECO:0000256" key="3">
    <source>
        <dbReference type="ARBA" id="ARBA00022692"/>
    </source>
</evidence>
<feature type="transmembrane region" description="Helical" evidence="8">
    <location>
        <begin position="1080"/>
        <end position="1104"/>
    </location>
</feature>
<keyword evidence="7" id="KW-1015">Disulfide bond</keyword>
<dbReference type="SUPFAM" id="SSF81324">
    <property type="entry name" value="Voltage-gated potassium channels"/>
    <property type="match status" value="4"/>
</dbReference>
<feature type="transmembrane region" description="Helical" evidence="8">
    <location>
        <begin position="1384"/>
        <end position="1408"/>
    </location>
</feature>
<dbReference type="EMBL" id="CALNXK010000065">
    <property type="protein sequence ID" value="CAH3140746.1"/>
    <property type="molecule type" value="Genomic_DNA"/>
</dbReference>
<dbReference type="InterPro" id="IPR001696">
    <property type="entry name" value="Na_channel_asu"/>
</dbReference>
<name>A0ABN8PC31_9CNID</name>
<dbReference type="Gene3D" id="1.10.287.70">
    <property type="match status" value="4"/>
</dbReference>
<keyword evidence="8" id="KW-0915">Sodium</keyword>
<evidence type="ECO:0000313" key="12">
    <source>
        <dbReference type="Proteomes" id="UP001159405"/>
    </source>
</evidence>
<comment type="function">
    <text evidence="8">Mediates the voltage-dependent sodium ion permeability of excitable membranes. Assuming opened or closed conformations in response to the voltage difference across the membrane, the protein forms a sodium-selective channel through which Na(+) ions may pass in accordance with their electrochemical gradient.</text>
</comment>
<gene>
    <name evidence="11" type="ORF">PLOB_00041363</name>
</gene>
<feature type="transmembrane region" description="Helical" evidence="8">
    <location>
        <begin position="887"/>
        <end position="907"/>
    </location>
</feature>
<comment type="similarity">
    <text evidence="8">Belongs to the sodium channel (TC 1.A.1.10) family.</text>
</comment>
<feature type="transmembrane region" description="Helical" evidence="8">
    <location>
        <begin position="961"/>
        <end position="987"/>
    </location>
</feature>
<evidence type="ECO:0000256" key="4">
    <source>
        <dbReference type="ARBA" id="ARBA00022737"/>
    </source>
</evidence>
<keyword evidence="8" id="KW-0813">Transport</keyword>
<dbReference type="Pfam" id="PF00520">
    <property type="entry name" value="Ion_trans"/>
    <property type="match status" value="4"/>
</dbReference>
<dbReference type="PANTHER" id="PTHR10037:SF62">
    <property type="entry name" value="SODIUM CHANNEL PROTEIN 60E"/>
    <property type="match status" value="1"/>
</dbReference>
<keyword evidence="4" id="KW-0677">Repeat</keyword>
<feature type="transmembrane region" description="Helical" evidence="8">
    <location>
        <begin position="222"/>
        <end position="242"/>
    </location>
</feature>
<proteinExistence type="inferred from homology"/>
<keyword evidence="8" id="KW-0851">Voltage-gated channel</keyword>
<feature type="transmembrane region" description="Helical" evidence="8">
    <location>
        <begin position="605"/>
        <end position="631"/>
    </location>
</feature>
<keyword evidence="2" id="KW-1003">Cell membrane</keyword>